<dbReference type="PANTHER" id="PTHR46238:SF11">
    <property type="entry name" value="AGAMOUS-LIKE MADS-BOX PROTEIN AGL16"/>
    <property type="match status" value="1"/>
</dbReference>
<organism evidence="2 3">
    <name type="scientific">Panicum virgatum</name>
    <name type="common">Blackwell switchgrass</name>
    <dbReference type="NCBI Taxonomy" id="38727"/>
    <lineage>
        <taxon>Eukaryota</taxon>
        <taxon>Viridiplantae</taxon>
        <taxon>Streptophyta</taxon>
        <taxon>Embryophyta</taxon>
        <taxon>Tracheophyta</taxon>
        <taxon>Spermatophyta</taxon>
        <taxon>Magnoliopsida</taxon>
        <taxon>Liliopsida</taxon>
        <taxon>Poales</taxon>
        <taxon>Poaceae</taxon>
        <taxon>PACMAD clade</taxon>
        <taxon>Panicoideae</taxon>
        <taxon>Panicodae</taxon>
        <taxon>Paniceae</taxon>
        <taxon>Panicinae</taxon>
        <taxon>Panicum</taxon>
        <taxon>Panicum sect. Hiantes</taxon>
    </lineage>
</organism>
<accession>A0A8T0NK36</accession>
<protein>
    <recommendedName>
        <fullName evidence="1">Reverse transcriptase domain-containing protein</fullName>
    </recommendedName>
</protein>
<name>A0A8T0NK36_PANVG</name>
<gene>
    <name evidence="2" type="ORF">PVAP13_9KG207213</name>
</gene>
<dbReference type="Proteomes" id="UP000823388">
    <property type="component" value="Chromosome 9K"/>
</dbReference>
<feature type="domain" description="Reverse transcriptase" evidence="1">
    <location>
        <begin position="1"/>
        <end position="87"/>
    </location>
</feature>
<evidence type="ECO:0000313" key="2">
    <source>
        <dbReference type="EMBL" id="KAG2548955.1"/>
    </source>
</evidence>
<dbReference type="PANTHER" id="PTHR46238">
    <property type="entry name" value="REVERSE TRANSCRIPTASE DOMAIN-CONTAINING PROTEIN"/>
    <property type="match status" value="1"/>
</dbReference>
<proteinExistence type="predicted"/>
<dbReference type="PROSITE" id="PS50878">
    <property type="entry name" value="RT_POL"/>
    <property type="match status" value="1"/>
</dbReference>
<dbReference type="EMBL" id="CM029053">
    <property type="protein sequence ID" value="KAG2548955.1"/>
    <property type="molecule type" value="Genomic_DNA"/>
</dbReference>
<evidence type="ECO:0000313" key="3">
    <source>
        <dbReference type="Proteomes" id="UP000823388"/>
    </source>
</evidence>
<evidence type="ECO:0000259" key="1">
    <source>
        <dbReference type="PROSITE" id="PS50878"/>
    </source>
</evidence>
<reference evidence="2" key="1">
    <citation type="submission" date="2020-05" db="EMBL/GenBank/DDBJ databases">
        <title>WGS assembly of Panicum virgatum.</title>
        <authorList>
            <person name="Lovell J.T."/>
            <person name="Jenkins J."/>
            <person name="Shu S."/>
            <person name="Juenger T.E."/>
            <person name="Schmutz J."/>
        </authorList>
    </citation>
    <scope>NUCLEOTIDE SEQUENCE</scope>
    <source>
        <strain evidence="2">AP13</strain>
    </source>
</reference>
<dbReference type="AlphaFoldDB" id="A0A8T0NK36"/>
<sequence>MDKVTRDIQGEIPWCMLFADDVVLVDESRAGVNRKLELWRRTLESKGFRLSRTKTEYMMCDFSCAPKPRVVHEGGDKDTFRYLGSVLQKDGDIDEDVRHRISAGWLKWRQSSSILCDKRVLQKLKDKFYRTTIRPAMLYGAECWTTKSRHVQQLSVAEMRMLRWFCGHTRRDRVRNEVIRDRVGVAPIEEKLIQHRLRWFGHVQRRPLEAPVRNGVLERVDNIKRGRGRPKLTWDESVKRDLKDWNISEEIALDRSAWRLAINVPEL</sequence>
<keyword evidence="3" id="KW-1185">Reference proteome</keyword>
<dbReference type="InterPro" id="IPR000477">
    <property type="entry name" value="RT_dom"/>
</dbReference>
<comment type="caution">
    <text evidence="2">The sequence shown here is derived from an EMBL/GenBank/DDBJ whole genome shotgun (WGS) entry which is preliminary data.</text>
</comment>